<reference evidence="2" key="2">
    <citation type="journal article" date="2015" name="Fish Shellfish Immunol.">
        <title>Early steps in the European eel (Anguilla anguilla)-Vibrio vulnificus interaction in the gills: Role of the RtxA13 toxin.</title>
        <authorList>
            <person name="Callol A."/>
            <person name="Pajuelo D."/>
            <person name="Ebbesson L."/>
            <person name="Teles M."/>
            <person name="MacKenzie S."/>
            <person name="Amaro C."/>
        </authorList>
    </citation>
    <scope>NUCLEOTIDE SEQUENCE</scope>
</reference>
<protein>
    <submittedName>
        <fullName evidence="2">Uncharacterized protein</fullName>
    </submittedName>
</protein>
<dbReference type="AlphaFoldDB" id="A0A0E9PD20"/>
<proteinExistence type="predicted"/>
<keyword evidence="1" id="KW-1133">Transmembrane helix</keyword>
<reference evidence="2" key="1">
    <citation type="submission" date="2014-11" db="EMBL/GenBank/DDBJ databases">
        <authorList>
            <person name="Amaro Gonzalez C."/>
        </authorList>
    </citation>
    <scope>NUCLEOTIDE SEQUENCE</scope>
</reference>
<keyword evidence="1" id="KW-0472">Membrane</keyword>
<organism evidence="2">
    <name type="scientific">Anguilla anguilla</name>
    <name type="common">European freshwater eel</name>
    <name type="synonym">Muraena anguilla</name>
    <dbReference type="NCBI Taxonomy" id="7936"/>
    <lineage>
        <taxon>Eukaryota</taxon>
        <taxon>Metazoa</taxon>
        <taxon>Chordata</taxon>
        <taxon>Craniata</taxon>
        <taxon>Vertebrata</taxon>
        <taxon>Euteleostomi</taxon>
        <taxon>Actinopterygii</taxon>
        <taxon>Neopterygii</taxon>
        <taxon>Teleostei</taxon>
        <taxon>Anguilliformes</taxon>
        <taxon>Anguillidae</taxon>
        <taxon>Anguilla</taxon>
    </lineage>
</organism>
<keyword evidence="1" id="KW-0812">Transmembrane</keyword>
<accession>A0A0E9PD20</accession>
<evidence type="ECO:0000313" key="2">
    <source>
        <dbReference type="EMBL" id="JAH02551.1"/>
    </source>
</evidence>
<name>A0A0E9PD20_ANGAN</name>
<dbReference type="EMBL" id="GBXM01106026">
    <property type="protein sequence ID" value="JAH02551.1"/>
    <property type="molecule type" value="Transcribed_RNA"/>
</dbReference>
<feature type="transmembrane region" description="Helical" evidence="1">
    <location>
        <begin position="6"/>
        <end position="24"/>
    </location>
</feature>
<sequence length="34" mass="3940">MVAYSALLSNVLFLEHVILCLIFYRTVHTVQTML</sequence>
<evidence type="ECO:0000256" key="1">
    <source>
        <dbReference type="SAM" id="Phobius"/>
    </source>
</evidence>